<feature type="binding site" evidence="7">
    <location>
        <begin position="335"/>
        <end position="337"/>
    </location>
    <ligand>
        <name>GTP</name>
        <dbReference type="ChEBI" id="CHEBI:37565"/>
    </ligand>
</feature>
<evidence type="ECO:0000256" key="1">
    <source>
        <dbReference type="ARBA" id="ARBA00022490"/>
    </source>
</evidence>
<dbReference type="GO" id="GO:0043022">
    <property type="term" value="F:ribosome binding"/>
    <property type="evidence" value="ECO:0007669"/>
    <property type="project" value="TreeGrafter"/>
</dbReference>
<evidence type="ECO:0000256" key="3">
    <source>
        <dbReference type="ARBA" id="ARBA00022741"/>
    </source>
</evidence>
<evidence type="ECO:0000256" key="8">
    <source>
        <dbReference type="PIRSR" id="PIRSR006809-2"/>
    </source>
</evidence>
<feature type="binding site" evidence="7">
    <location>
        <begin position="195"/>
        <end position="202"/>
    </location>
    <ligand>
        <name>GTP</name>
        <dbReference type="ChEBI" id="CHEBI:37565"/>
    </ligand>
</feature>
<organism evidence="11 12">
    <name type="scientific">Longicatena caecimuris</name>
    <dbReference type="NCBI Taxonomy" id="1796635"/>
    <lineage>
        <taxon>Bacteria</taxon>
        <taxon>Bacillati</taxon>
        <taxon>Bacillota</taxon>
        <taxon>Erysipelotrichia</taxon>
        <taxon>Erysipelotrichales</taxon>
        <taxon>Erysipelotrichaceae</taxon>
        <taxon>Longicatena</taxon>
    </lineage>
</organism>
<name>A0A4R3TL56_9FIRM</name>
<dbReference type="InterPro" id="IPR027417">
    <property type="entry name" value="P-loop_NTPase"/>
</dbReference>
<feature type="binding site" evidence="7">
    <location>
        <begin position="315"/>
        <end position="318"/>
    </location>
    <ligand>
        <name>GTP</name>
        <dbReference type="ChEBI" id="CHEBI:37565"/>
    </ligand>
</feature>
<dbReference type="EMBL" id="SMBP01000002">
    <property type="protein sequence ID" value="TCU63128.1"/>
    <property type="molecule type" value="Genomic_DNA"/>
</dbReference>
<dbReference type="Pfam" id="PF16360">
    <property type="entry name" value="GTP-bdg_M"/>
    <property type="match status" value="1"/>
</dbReference>
<dbReference type="GO" id="GO:0003924">
    <property type="term" value="F:GTPase activity"/>
    <property type="evidence" value="ECO:0007669"/>
    <property type="project" value="UniProtKB-UniRule"/>
</dbReference>
<dbReference type="InterPro" id="IPR032305">
    <property type="entry name" value="GTP-bd_M"/>
</dbReference>
<dbReference type="SUPFAM" id="SSF52540">
    <property type="entry name" value="P-loop containing nucleoside triphosphate hydrolases"/>
    <property type="match status" value="1"/>
</dbReference>
<dbReference type="Gene3D" id="3.40.50.300">
    <property type="entry name" value="P-loop containing nucleotide triphosphate hydrolases"/>
    <property type="match status" value="1"/>
</dbReference>
<feature type="domain" description="Hflx-type G" evidence="10">
    <location>
        <begin position="189"/>
        <end position="357"/>
    </location>
</feature>
<dbReference type="InterPro" id="IPR016496">
    <property type="entry name" value="GTPase_HflX"/>
</dbReference>
<keyword evidence="5 6" id="KW-0342">GTP-binding</keyword>
<dbReference type="Gene3D" id="6.10.250.2860">
    <property type="match status" value="1"/>
</dbReference>
<dbReference type="PANTHER" id="PTHR10229">
    <property type="entry name" value="GTP-BINDING PROTEIN HFLX"/>
    <property type="match status" value="1"/>
</dbReference>
<feature type="binding site" evidence="8">
    <location>
        <position position="202"/>
    </location>
    <ligand>
        <name>Mg(2+)</name>
        <dbReference type="ChEBI" id="CHEBI:18420"/>
    </ligand>
</feature>
<dbReference type="Pfam" id="PF01926">
    <property type="entry name" value="MMR_HSR1"/>
    <property type="match status" value="1"/>
</dbReference>
<keyword evidence="3 6" id="KW-0547">Nucleotide-binding</keyword>
<dbReference type="GO" id="GO:0046872">
    <property type="term" value="F:metal ion binding"/>
    <property type="evidence" value="ECO:0007669"/>
    <property type="project" value="UniProtKB-KW"/>
</dbReference>
<dbReference type="Gene3D" id="3.40.50.11060">
    <property type="entry name" value="GTPase HflX, N-terminal domain"/>
    <property type="match status" value="1"/>
</dbReference>
<dbReference type="NCBIfam" id="TIGR03156">
    <property type="entry name" value="GTP_HflX"/>
    <property type="match status" value="1"/>
</dbReference>
<feature type="binding site" evidence="7">
    <location>
        <begin position="249"/>
        <end position="252"/>
    </location>
    <ligand>
        <name>GTP</name>
        <dbReference type="ChEBI" id="CHEBI:37565"/>
    </ligand>
</feature>
<dbReference type="AlphaFoldDB" id="A0A4R3TL56"/>
<keyword evidence="9" id="KW-0175">Coiled coil</keyword>
<comment type="subunit">
    <text evidence="6">Monomer. Associates with the 50S ribosomal subunit.</text>
</comment>
<dbReference type="PROSITE" id="PS51705">
    <property type="entry name" value="G_HFLX"/>
    <property type="match status" value="1"/>
</dbReference>
<dbReference type="InterPro" id="IPR025121">
    <property type="entry name" value="GTPase_HflX_N"/>
</dbReference>
<reference evidence="11 12" key="1">
    <citation type="submission" date="2019-03" db="EMBL/GenBank/DDBJ databases">
        <title>Genomic Encyclopedia of Type Strains, Phase IV (KMG-IV): sequencing the most valuable type-strain genomes for metagenomic binning, comparative biology and taxonomic classification.</title>
        <authorList>
            <person name="Goeker M."/>
        </authorList>
    </citation>
    <scope>NUCLEOTIDE SEQUENCE [LARGE SCALE GENOMIC DNA]</scope>
    <source>
        <strain evidence="11 12">DSM 29481</strain>
    </source>
</reference>
<evidence type="ECO:0000256" key="2">
    <source>
        <dbReference type="ARBA" id="ARBA00022723"/>
    </source>
</evidence>
<comment type="caution">
    <text evidence="11">The sequence shown here is derived from an EMBL/GenBank/DDBJ whole genome shotgun (WGS) entry which is preliminary data.</text>
</comment>
<dbReference type="GO" id="GO:0005737">
    <property type="term" value="C:cytoplasm"/>
    <property type="evidence" value="ECO:0007669"/>
    <property type="project" value="UniProtKB-SubCell"/>
</dbReference>
<dbReference type="FunFam" id="3.40.50.11060:FF:000001">
    <property type="entry name" value="GTPase HflX"/>
    <property type="match status" value="1"/>
</dbReference>
<dbReference type="InterPro" id="IPR006073">
    <property type="entry name" value="GTP-bd"/>
</dbReference>
<dbReference type="PIRSF" id="PIRSF006809">
    <property type="entry name" value="GTP-binding_hflX_prd"/>
    <property type="match status" value="1"/>
</dbReference>
<feature type="coiled-coil region" evidence="9">
    <location>
        <begin position="148"/>
        <end position="182"/>
    </location>
</feature>
<comment type="function">
    <text evidence="6">GTPase that associates with the 50S ribosomal subunit and may have a role during protein synthesis or ribosome biogenesis.</text>
</comment>
<keyword evidence="2 8" id="KW-0479">Metal-binding</keyword>
<keyword evidence="4 8" id="KW-0460">Magnesium</keyword>
<dbReference type="GO" id="GO:0005525">
    <property type="term" value="F:GTP binding"/>
    <property type="evidence" value="ECO:0007669"/>
    <property type="project" value="UniProtKB-UniRule"/>
</dbReference>
<feature type="binding site" evidence="7">
    <location>
        <begin position="227"/>
        <end position="231"/>
    </location>
    <ligand>
        <name>GTP</name>
        <dbReference type="ChEBI" id="CHEBI:37565"/>
    </ligand>
</feature>
<comment type="cofactor">
    <cofactor evidence="8">
        <name>Mg(2+)</name>
        <dbReference type="ChEBI" id="CHEBI:18420"/>
    </cofactor>
</comment>
<accession>A0A4R3TL56</accession>
<dbReference type="Proteomes" id="UP000295773">
    <property type="component" value="Unassembled WGS sequence"/>
</dbReference>
<dbReference type="PANTHER" id="PTHR10229:SF4">
    <property type="entry name" value="GTPASE HFLX"/>
    <property type="match status" value="1"/>
</dbReference>
<dbReference type="RefSeq" id="WP_132223679.1">
    <property type="nucleotide sequence ID" value="NZ_JANKBG010000002.1"/>
</dbReference>
<dbReference type="InterPro" id="IPR030394">
    <property type="entry name" value="G_HFLX_dom"/>
</dbReference>
<evidence type="ECO:0000256" key="4">
    <source>
        <dbReference type="ARBA" id="ARBA00022842"/>
    </source>
</evidence>
<evidence type="ECO:0000313" key="12">
    <source>
        <dbReference type="Proteomes" id="UP000295773"/>
    </source>
</evidence>
<evidence type="ECO:0000256" key="7">
    <source>
        <dbReference type="PIRSR" id="PIRSR006809-1"/>
    </source>
</evidence>
<evidence type="ECO:0000256" key="6">
    <source>
        <dbReference type="HAMAP-Rule" id="MF_00900"/>
    </source>
</evidence>
<keyword evidence="12" id="KW-1185">Reference proteome</keyword>
<dbReference type="PRINTS" id="PR00326">
    <property type="entry name" value="GTP1OBG"/>
</dbReference>
<gene>
    <name evidence="6" type="primary">hflX</name>
    <name evidence="11" type="ORF">EDD61_102131</name>
</gene>
<comment type="similarity">
    <text evidence="6">Belongs to the TRAFAC class OBG-HflX-like GTPase superfamily. HflX GTPase family.</text>
</comment>
<feature type="binding site" evidence="8">
    <location>
        <position position="229"/>
    </location>
    <ligand>
        <name>Mg(2+)</name>
        <dbReference type="ChEBI" id="CHEBI:18420"/>
    </ligand>
</feature>
<dbReference type="HAMAP" id="MF_00900">
    <property type="entry name" value="GTPase_HflX"/>
    <property type="match status" value="1"/>
</dbReference>
<evidence type="ECO:0000256" key="9">
    <source>
        <dbReference type="SAM" id="Coils"/>
    </source>
</evidence>
<evidence type="ECO:0000256" key="5">
    <source>
        <dbReference type="ARBA" id="ARBA00023134"/>
    </source>
</evidence>
<proteinExistence type="inferred from homology"/>
<sequence length="414" mass="47472">MEDIIVVFADIDTPQEENEEFIELIKACDMNIVTCFKQPLKAINFRTFIGKGKCLEIQTYLTSTKVDTIIFNQELSPLQIRNLEEIFQIPVLDRTDLILAIFEKRAVTPVARLQIESAQLKKLLPRLIGANTQLGRQSASGKNKGAGEKQLELDRRRIKARIHEVDRELKKVEAQRHTQRRARQRSRLPLVALVGYTNAGKSTIMNQLLRCSAHKEEKQVVEKDMLFATLDTSIRCITQPHGHSFLLSDTVGFVNRLPHELIEAFHSTLEEVKYADMLLQVVDASDEEKAKHMAVTMETLREIGAGDLPMLTVFNKCDKTEYPYPHSKGHELYISAKAKDNMDALLSALNKQLFAQEHHVKLQLPYEQTAIYAALMQQACILEREDQEEGMYLDALLNEKLYQKYQQYIIQLYA</sequence>
<dbReference type="InterPro" id="IPR042108">
    <property type="entry name" value="GTPase_HflX_N_sf"/>
</dbReference>
<keyword evidence="1 6" id="KW-0963">Cytoplasm</keyword>
<protein>
    <recommendedName>
        <fullName evidence="6">GTPase HflX</fullName>
    </recommendedName>
    <alternativeName>
        <fullName evidence="6">GTP-binding protein HflX</fullName>
    </alternativeName>
</protein>
<evidence type="ECO:0000259" key="10">
    <source>
        <dbReference type="PROSITE" id="PS51705"/>
    </source>
</evidence>
<evidence type="ECO:0000313" key="11">
    <source>
        <dbReference type="EMBL" id="TCU63128.1"/>
    </source>
</evidence>
<comment type="subcellular location">
    <subcellularLocation>
        <location evidence="6">Cytoplasm</location>
    </subcellularLocation>
    <text evidence="6">May associate with membranes.</text>
</comment>
<dbReference type="CDD" id="cd01878">
    <property type="entry name" value="HflX"/>
    <property type="match status" value="1"/>
</dbReference>
<dbReference type="Pfam" id="PF13167">
    <property type="entry name" value="GTP-bdg_N"/>
    <property type="match status" value="1"/>
</dbReference>